<dbReference type="SMR" id="D2DS60"/>
<accession>D2DS60</accession>
<dbReference type="AlphaFoldDB" id="D2DS60"/>
<name>D2DS60_HALDH</name>
<proteinExistence type="predicted"/>
<dbReference type="EMBL" id="FJ745376">
    <property type="protein sequence ID" value="ACW83193.1"/>
    <property type="molecule type" value="Genomic_DNA"/>
</dbReference>
<organism evidence="2">
    <name type="scientific">Haliotis discus hannai</name>
    <name type="common">Japanese abalone</name>
    <dbReference type="NCBI Taxonomy" id="42344"/>
    <lineage>
        <taxon>Eukaryota</taxon>
        <taxon>Metazoa</taxon>
        <taxon>Spiralia</taxon>
        <taxon>Lophotrochozoa</taxon>
        <taxon>Mollusca</taxon>
        <taxon>Gastropoda</taxon>
        <taxon>Vetigastropoda</taxon>
        <taxon>Lepetellida</taxon>
        <taxon>Haliotoidea</taxon>
        <taxon>Haliotidae</taxon>
        <taxon>Haliotis</taxon>
    </lineage>
</organism>
<evidence type="ECO:0000256" key="1">
    <source>
        <dbReference type="SAM" id="Coils"/>
    </source>
</evidence>
<reference evidence="2" key="1">
    <citation type="submission" date="2009-02" db="EMBL/GenBank/DDBJ databases">
        <title>SNPs discovery by DNA sequencing for Haliotis discus hannai.</title>
        <authorList>
            <person name="Qi H."/>
        </authorList>
    </citation>
    <scope>NUCLEOTIDE SEQUENCE</scope>
    <source>
        <strain evidence="2">278-1F_F11</strain>
    </source>
</reference>
<feature type="non-terminal residue" evidence="2">
    <location>
        <position position="44"/>
    </location>
</feature>
<evidence type="ECO:0000313" key="2">
    <source>
        <dbReference type="EMBL" id="ACW83193.1"/>
    </source>
</evidence>
<protein>
    <submittedName>
        <fullName evidence="2">Myosin heavy chain</fullName>
    </submittedName>
</protein>
<feature type="coiled-coil region" evidence="1">
    <location>
        <begin position="11"/>
        <end position="38"/>
    </location>
</feature>
<keyword evidence="1" id="KW-0175">Coiled coil</keyword>
<sequence>EELAAMNLAKYRKVVTEFEDAEERAESAENALSKLRVKNRSSVS</sequence>
<feature type="non-terminal residue" evidence="2">
    <location>
        <position position="1"/>
    </location>
</feature>